<dbReference type="InterPro" id="IPR023753">
    <property type="entry name" value="FAD/NAD-binding_dom"/>
</dbReference>
<dbReference type="PRINTS" id="PR00469">
    <property type="entry name" value="PNDRDTASEII"/>
</dbReference>
<dbReference type="PRINTS" id="PR00368">
    <property type="entry name" value="FADPNR"/>
</dbReference>
<name>A0A0N0IR82_THESC</name>
<dbReference type="PATRIC" id="fig|37636.3.peg.2348"/>
<keyword evidence="3" id="KW-0285">Flavoprotein</keyword>
<evidence type="ECO:0000259" key="7">
    <source>
        <dbReference type="Pfam" id="PF22366"/>
    </source>
</evidence>
<proteinExistence type="inferred from homology"/>
<evidence type="ECO:0000256" key="3">
    <source>
        <dbReference type="ARBA" id="ARBA00022630"/>
    </source>
</evidence>
<keyword evidence="4" id="KW-0274">FAD</keyword>
<feature type="domain" description="External alternative NADH-ubiquinone oxidoreductase-like C-terminal" evidence="7">
    <location>
        <begin position="329"/>
        <end position="385"/>
    </location>
</feature>
<evidence type="ECO:0000256" key="1">
    <source>
        <dbReference type="ARBA" id="ARBA00001974"/>
    </source>
</evidence>
<accession>A0A0N0IR82</accession>
<dbReference type="PANTHER" id="PTHR42913">
    <property type="entry name" value="APOPTOSIS-INDUCING FACTOR 1"/>
    <property type="match status" value="1"/>
</dbReference>
<dbReference type="GO" id="GO:0003955">
    <property type="term" value="F:NAD(P)H dehydrogenase (quinone) activity"/>
    <property type="evidence" value="ECO:0007669"/>
    <property type="project" value="TreeGrafter"/>
</dbReference>
<comment type="caution">
    <text evidence="8">The sequence shown here is derived from an EMBL/GenBank/DDBJ whole genome shotgun (WGS) entry which is preliminary data.</text>
</comment>
<dbReference type="InterPro" id="IPR051169">
    <property type="entry name" value="NADH-Q_oxidoreductase"/>
</dbReference>
<dbReference type="Pfam" id="PF22366">
    <property type="entry name" value="NDH2_C"/>
    <property type="match status" value="1"/>
</dbReference>
<comment type="cofactor">
    <cofactor evidence="1">
        <name>FAD</name>
        <dbReference type="ChEBI" id="CHEBI:57692"/>
    </cofactor>
</comment>
<dbReference type="PANTHER" id="PTHR42913:SF3">
    <property type="entry name" value="64 KDA MITOCHONDRIAL NADH DEHYDROGENASE (EUROFUNG)"/>
    <property type="match status" value="1"/>
</dbReference>
<feature type="domain" description="FAD/NAD(P)-binding" evidence="6">
    <location>
        <begin position="7"/>
        <end position="305"/>
    </location>
</feature>
<dbReference type="AlphaFoldDB" id="A0A0N0IR82"/>
<organism evidence="8 9">
    <name type="scientific">Thermus scotoductus</name>
    <dbReference type="NCBI Taxonomy" id="37636"/>
    <lineage>
        <taxon>Bacteria</taxon>
        <taxon>Thermotogati</taxon>
        <taxon>Deinococcota</taxon>
        <taxon>Deinococci</taxon>
        <taxon>Thermales</taxon>
        <taxon>Thermaceae</taxon>
        <taxon>Thermus</taxon>
    </lineage>
</organism>
<dbReference type="Proteomes" id="UP000053099">
    <property type="component" value="Unassembled WGS sequence"/>
</dbReference>
<reference evidence="8 9" key="1">
    <citation type="submission" date="2015-09" db="EMBL/GenBank/DDBJ databases">
        <title>Draft genome sequence of Thermus scotoductus strain K1 isolated from a geothermal spring in Nagorno-Karabakh, Armenia.</title>
        <authorList>
            <person name="Saghatelyan A."/>
            <person name="Poghosyan L."/>
            <person name="Panosyan H."/>
            <person name="Birkeland N.-K."/>
        </authorList>
    </citation>
    <scope>NUCLEOTIDE SEQUENCE [LARGE SCALE GENOMIC DNA]</scope>
    <source>
        <strain evidence="8 9">K1</strain>
    </source>
</reference>
<evidence type="ECO:0000259" key="6">
    <source>
        <dbReference type="Pfam" id="PF07992"/>
    </source>
</evidence>
<protein>
    <submittedName>
        <fullName evidence="8">NADH dehydrogenase</fullName>
    </submittedName>
</protein>
<dbReference type="Pfam" id="PF07992">
    <property type="entry name" value="Pyr_redox_2"/>
    <property type="match status" value="1"/>
</dbReference>
<keyword evidence="5" id="KW-0560">Oxidoreductase</keyword>
<dbReference type="SUPFAM" id="SSF51905">
    <property type="entry name" value="FAD/NAD(P)-binding domain"/>
    <property type="match status" value="1"/>
</dbReference>
<evidence type="ECO:0000313" key="9">
    <source>
        <dbReference type="Proteomes" id="UP000053099"/>
    </source>
</evidence>
<dbReference type="Gene3D" id="3.50.50.100">
    <property type="match status" value="1"/>
</dbReference>
<dbReference type="InterPro" id="IPR054585">
    <property type="entry name" value="NDH2-like_C"/>
</dbReference>
<dbReference type="GO" id="GO:0019646">
    <property type="term" value="P:aerobic electron transport chain"/>
    <property type="evidence" value="ECO:0007669"/>
    <property type="project" value="TreeGrafter"/>
</dbReference>
<evidence type="ECO:0000256" key="5">
    <source>
        <dbReference type="ARBA" id="ARBA00023002"/>
    </source>
</evidence>
<comment type="similarity">
    <text evidence="2">Belongs to the NADH dehydrogenase family.</text>
</comment>
<dbReference type="InterPro" id="IPR036188">
    <property type="entry name" value="FAD/NAD-bd_sf"/>
</dbReference>
<dbReference type="EMBL" id="LJJR01000007">
    <property type="protein sequence ID" value="KPD32426.1"/>
    <property type="molecule type" value="Genomic_DNA"/>
</dbReference>
<gene>
    <name evidence="8" type="ORF">AN926_03115</name>
</gene>
<evidence type="ECO:0000313" key="8">
    <source>
        <dbReference type="EMBL" id="KPD32426.1"/>
    </source>
</evidence>
<sequence>MGGAWPEVVILGGGFAGLAAARVLERARVPYLLLDARNHHLFQPLLYQVATGFLEGPAVAYPLRALLRRGRFLLGRVERVDLEGKRLFLEGGDALPYRFLVVATGSLPSDLGVPGVREHALFLKTLGQALRVRYRLLEALEKAARRGRPLDLLVVGGGPTGVELAGALAEFLRYALPRDFPEVPAGTVTLLEAGPRLLPAFRPALGRYAEGALAQLGVRVRLGAQVAEVGEGWVRLSGGERLKGDLVLWAVGVRGNPLPGLPADARGRVPTDPCLRLVGYPEVYVVGDLNGLGFPQLAPVALQQGRWAARNLLRALREQDPLPFRYRDRGQLAVIGRNRAVAELWGLGVAGLPAWLLWAFVHLRELVGFRNRLLVFLDWAYTYLFREPGVRILPD</sequence>
<evidence type="ECO:0000256" key="4">
    <source>
        <dbReference type="ARBA" id="ARBA00022827"/>
    </source>
</evidence>
<evidence type="ECO:0000256" key="2">
    <source>
        <dbReference type="ARBA" id="ARBA00005272"/>
    </source>
</evidence>